<evidence type="ECO:0000256" key="5">
    <source>
        <dbReference type="SAM" id="MobiDB-lite"/>
    </source>
</evidence>
<dbReference type="GO" id="GO:0003677">
    <property type="term" value="F:DNA binding"/>
    <property type="evidence" value="ECO:0007669"/>
    <property type="project" value="UniProtKB-KW"/>
</dbReference>
<dbReference type="InterPro" id="IPR000551">
    <property type="entry name" value="MerR-type_HTH_dom"/>
</dbReference>
<name>A0ABS4Q4W6_9PSEU</name>
<evidence type="ECO:0000256" key="3">
    <source>
        <dbReference type="ARBA" id="ARBA00023125"/>
    </source>
</evidence>
<feature type="region of interest" description="Disordered" evidence="5">
    <location>
        <begin position="150"/>
        <end position="189"/>
    </location>
</feature>
<comment type="caution">
    <text evidence="7">The sequence shown here is derived from an EMBL/GenBank/DDBJ whole genome shotgun (WGS) entry which is preliminary data.</text>
</comment>
<keyword evidence="1" id="KW-0678">Repressor</keyword>
<proteinExistence type="predicted"/>
<dbReference type="SMART" id="SM00422">
    <property type="entry name" value="HTH_MERR"/>
    <property type="match status" value="1"/>
</dbReference>
<dbReference type="PANTHER" id="PTHR30204:SF69">
    <property type="entry name" value="MERR-FAMILY TRANSCRIPTIONAL REGULATOR"/>
    <property type="match status" value="1"/>
</dbReference>
<evidence type="ECO:0000313" key="7">
    <source>
        <dbReference type="EMBL" id="MBP2186717.1"/>
    </source>
</evidence>
<dbReference type="InterPro" id="IPR009061">
    <property type="entry name" value="DNA-bd_dom_put_sf"/>
</dbReference>
<evidence type="ECO:0000313" key="8">
    <source>
        <dbReference type="Proteomes" id="UP000741013"/>
    </source>
</evidence>
<organism evidence="7 8">
    <name type="scientific">Amycolatopsis magusensis</name>
    <dbReference type="NCBI Taxonomy" id="882444"/>
    <lineage>
        <taxon>Bacteria</taxon>
        <taxon>Bacillati</taxon>
        <taxon>Actinomycetota</taxon>
        <taxon>Actinomycetes</taxon>
        <taxon>Pseudonocardiales</taxon>
        <taxon>Pseudonocardiaceae</taxon>
        <taxon>Amycolatopsis</taxon>
    </lineage>
</organism>
<keyword evidence="2" id="KW-0805">Transcription regulation</keyword>
<dbReference type="Pfam" id="PF13411">
    <property type="entry name" value="MerR_1"/>
    <property type="match status" value="1"/>
</dbReference>
<protein>
    <submittedName>
        <fullName evidence="7">DNA-binding transcriptional MerR regulator</fullName>
    </submittedName>
</protein>
<feature type="domain" description="HTH merR-type" evidence="6">
    <location>
        <begin position="7"/>
        <end position="51"/>
    </location>
</feature>
<dbReference type="Gene3D" id="1.10.1660.10">
    <property type="match status" value="1"/>
</dbReference>
<dbReference type="RefSeq" id="WP_209669978.1">
    <property type="nucleotide sequence ID" value="NZ_JAGGMS010000001.1"/>
</dbReference>
<keyword evidence="3 7" id="KW-0238">DNA-binding</keyword>
<gene>
    <name evidence="7" type="ORF">JOM49_008243</name>
</gene>
<evidence type="ECO:0000256" key="4">
    <source>
        <dbReference type="ARBA" id="ARBA00023163"/>
    </source>
</evidence>
<dbReference type="PANTHER" id="PTHR30204">
    <property type="entry name" value="REDOX-CYCLING DRUG-SENSING TRANSCRIPTIONAL ACTIVATOR SOXR"/>
    <property type="match status" value="1"/>
</dbReference>
<accession>A0ABS4Q4W6</accession>
<sequence length="208" mass="22714">MDKAGVRIGEAAALYGLAPSTLRWWEEQGVLTPPARADGRRHYREEDLRRIGLAYLCCVTGRMPLSQASVATSGTAPSPAWQATITGQVERLATQIAELEAARAYLSHLLLCADDDPSQCPHLDGELSSHTPRGRFPDPQLTAAARNAAESGYETPRRRYENPSAPQAPRCGSCANPLPLNPRGRPRTYCSSTCRQRAYRARSPRSGD</sequence>
<dbReference type="Proteomes" id="UP000741013">
    <property type="component" value="Unassembled WGS sequence"/>
</dbReference>
<keyword evidence="4" id="KW-0804">Transcription</keyword>
<evidence type="ECO:0000256" key="1">
    <source>
        <dbReference type="ARBA" id="ARBA00022491"/>
    </source>
</evidence>
<reference evidence="7 8" key="1">
    <citation type="submission" date="2021-03" db="EMBL/GenBank/DDBJ databases">
        <title>Sequencing the genomes of 1000 actinobacteria strains.</title>
        <authorList>
            <person name="Klenk H.-P."/>
        </authorList>
    </citation>
    <scope>NUCLEOTIDE SEQUENCE [LARGE SCALE GENOMIC DNA]</scope>
    <source>
        <strain evidence="7 8">DSM 45510</strain>
    </source>
</reference>
<dbReference type="InterPro" id="IPR047057">
    <property type="entry name" value="MerR_fam"/>
</dbReference>
<keyword evidence="8" id="KW-1185">Reference proteome</keyword>
<evidence type="ECO:0000259" key="6">
    <source>
        <dbReference type="PROSITE" id="PS50937"/>
    </source>
</evidence>
<dbReference type="EMBL" id="JAGGMS010000001">
    <property type="protein sequence ID" value="MBP2186717.1"/>
    <property type="molecule type" value="Genomic_DNA"/>
</dbReference>
<dbReference type="PROSITE" id="PS50937">
    <property type="entry name" value="HTH_MERR_2"/>
    <property type="match status" value="1"/>
</dbReference>
<evidence type="ECO:0000256" key="2">
    <source>
        <dbReference type="ARBA" id="ARBA00023015"/>
    </source>
</evidence>
<dbReference type="SUPFAM" id="SSF46955">
    <property type="entry name" value="Putative DNA-binding domain"/>
    <property type="match status" value="1"/>
</dbReference>